<protein>
    <submittedName>
        <fullName evidence="3">Beta-lactamase</fullName>
    </submittedName>
</protein>
<reference evidence="3 4" key="1">
    <citation type="journal article" date="2010" name="Science">
        <title>Genomic comparison of the ants Camponotus floridanus and Harpegnathos saltator.</title>
        <authorList>
            <person name="Bonasio R."/>
            <person name="Zhang G."/>
            <person name="Ye C."/>
            <person name="Mutti N.S."/>
            <person name="Fang X."/>
            <person name="Qin N."/>
            <person name="Donahue G."/>
            <person name="Yang P."/>
            <person name="Li Q."/>
            <person name="Li C."/>
            <person name="Zhang P."/>
            <person name="Huang Z."/>
            <person name="Berger S.L."/>
            <person name="Reinberg D."/>
            <person name="Wang J."/>
            <person name="Liebig J."/>
        </authorList>
    </citation>
    <scope>NUCLEOTIDE SEQUENCE [LARGE SCALE GENOMIC DNA]</scope>
    <source>
        <strain evidence="3 4">Hsal</strain>
    </source>
</reference>
<keyword evidence="4" id="KW-1185">Reference proteome</keyword>
<dbReference type="Proteomes" id="UP000188912">
    <property type="component" value="Chromosome"/>
</dbReference>
<accession>A0A1U9JU34</accession>
<evidence type="ECO:0000313" key="3">
    <source>
        <dbReference type="EMBL" id="AQS41368.1"/>
    </source>
</evidence>
<organism evidence="3 4">
    <name type="scientific">Candidatus Tokpelaia hoelldobleri</name>
    <dbReference type="NCBI Taxonomy" id="1902579"/>
    <lineage>
        <taxon>Bacteria</taxon>
        <taxon>Pseudomonadati</taxon>
        <taxon>Pseudomonadota</taxon>
        <taxon>Alphaproteobacteria</taxon>
        <taxon>Hyphomicrobiales</taxon>
        <taxon>Candidatus Tokpelaia</taxon>
    </lineage>
</organism>
<feature type="signal peptide" evidence="1">
    <location>
        <begin position="1"/>
        <end position="33"/>
    </location>
</feature>
<dbReference type="Gene3D" id="3.40.710.10">
    <property type="entry name" value="DD-peptidase/beta-lactamase superfamily"/>
    <property type="match status" value="1"/>
</dbReference>
<dbReference type="AlphaFoldDB" id="A0A1U9JU34"/>
<keyword evidence="1" id="KW-0732">Signal</keyword>
<dbReference type="STRING" id="1902579.BHV28_06650"/>
<dbReference type="EMBL" id="CP017315">
    <property type="protein sequence ID" value="AQS41368.1"/>
    <property type="molecule type" value="Genomic_DNA"/>
</dbReference>
<dbReference type="Pfam" id="PF00144">
    <property type="entry name" value="Beta-lactamase"/>
    <property type="match status" value="1"/>
</dbReference>
<dbReference type="InterPro" id="IPR001466">
    <property type="entry name" value="Beta-lactam-related"/>
</dbReference>
<evidence type="ECO:0000256" key="1">
    <source>
        <dbReference type="SAM" id="SignalP"/>
    </source>
</evidence>
<evidence type="ECO:0000313" key="4">
    <source>
        <dbReference type="Proteomes" id="UP000188912"/>
    </source>
</evidence>
<gene>
    <name evidence="3" type="ORF">BHV28_06650</name>
</gene>
<dbReference type="PANTHER" id="PTHR43283:SF14">
    <property type="entry name" value="BLL8153 PROTEIN"/>
    <property type="match status" value="1"/>
</dbReference>
<feature type="domain" description="Beta-lactamase-related" evidence="2">
    <location>
        <begin position="117"/>
        <end position="397"/>
    </location>
</feature>
<dbReference type="InterPro" id="IPR012338">
    <property type="entry name" value="Beta-lactam/transpept-like"/>
</dbReference>
<dbReference type="PANTHER" id="PTHR43283">
    <property type="entry name" value="BETA-LACTAMASE-RELATED"/>
    <property type="match status" value="1"/>
</dbReference>
<dbReference type="KEGG" id="thd:BHV28_06650"/>
<proteinExistence type="predicted"/>
<feature type="chain" id="PRO_5012278955" evidence="1">
    <location>
        <begin position="34"/>
        <end position="418"/>
    </location>
</feature>
<sequence>MYLKQYVCNVWKPVRNSGLLAIGVCAFVQVAAAAPYAHEKERIGTVRELYDGTLTPDLLVNTLRNIDRIFPTRTVKASGRPRLFKKQDKQITQVTYQHNGEAYDLYDYLALNRVSGMLILKDGKIAYETYQYGNTEGTRWTSMSIAKSITSTLIGAAVKDGYIKSIDDPVTKYVPRLKGSAYEGVSIRNVLMMSSGVQWNETYTDPKSDRRHFLEAQIAQKAGGVMNVMAALPRDSEPGSKNNYSTGETQVLGEILHGAVKKPIAEYLSEKIWKPYGMQADAKWWIDSPGGVEVSGTGLAATLRDFGRFGQFFLDNGVIDGKPVLPEGWAQEASSPKTLKGGEKLDYGYMWWIGETEQSRADKAYFAVGIFGQYLYIDPRERVIIVTTSAEPKPVDKEVIAPEAFFNAVVSQLKEKQQ</sequence>
<evidence type="ECO:0000259" key="2">
    <source>
        <dbReference type="Pfam" id="PF00144"/>
    </source>
</evidence>
<name>A0A1U9JU34_9HYPH</name>
<reference evidence="3 4" key="2">
    <citation type="journal article" date="2016" name="Sci. Rep.">
        <title>The genome of Rhizobiales bacteria in predatory ants reveals urease gene functions but no genes for nitrogen fixation.</title>
        <authorList>
            <person name="Neuvonen M.M."/>
            <person name="Tamarit D."/>
            <person name="Naslund K."/>
            <person name="Liebig J."/>
            <person name="Feldhaar H."/>
            <person name="Moran N.A."/>
            <person name="Guy L."/>
            <person name="Andersson S.G."/>
        </authorList>
    </citation>
    <scope>NUCLEOTIDE SEQUENCE [LARGE SCALE GENOMIC DNA]</scope>
    <source>
        <strain evidence="3 4">Hsal</strain>
    </source>
</reference>
<dbReference type="SUPFAM" id="SSF56601">
    <property type="entry name" value="beta-lactamase/transpeptidase-like"/>
    <property type="match status" value="1"/>
</dbReference>
<dbReference type="InterPro" id="IPR050789">
    <property type="entry name" value="Diverse_Enzym_Activities"/>
</dbReference>